<dbReference type="PANTHER" id="PTHR33710">
    <property type="entry name" value="BNAC02G09200D PROTEIN"/>
    <property type="match status" value="1"/>
</dbReference>
<evidence type="ECO:0000313" key="2">
    <source>
        <dbReference type="EMBL" id="KAK6120882.1"/>
    </source>
</evidence>
<proteinExistence type="predicted"/>
<accession>A0ABR0UF20</accession>
<comment type="caution">
    <text evidence="2">The sequence shown here is derived from an EMBL/GenBank/DDBJ whole genome shotgun (WGS) entry which is preliminary data.</text>
</comment>
<protein>
    <recommendedName>
        <fullName evidence="1">Endonuclease/exonuclease/phosphatase domain-containing protein</fullName>
    </recommendedName>
</protein>
<dbReference type="Proteomes" id="UP001318860">
    <property type="component" value="Unassembled WGS sequence"/>
</dbReference>
<dbReference type="PANTHER" id="PTHR33710:SF64">
    <property type="entry name" value="ENDONUCLEASE_EXONUCLEASE_PHOSPHATASE DOMAIN-CONTAINING PROTEIN"/>
    <property type="match status" value="1"/>
</dbReference>
<sequence length="453" mass="51628">MSTTALSFVLTVWSTWRKSYRRSLSLACAPLLLKIFDFENPPKGVKCGSVPVWVKFPFLPGKYWNPAAFSRLCTKIATNNFHLVKNGRILILWNPSTVDLHVLESDPQLIHCSLTCKISQNSIITSFIYGLNTVGERRLLWNKMLELGDFIDSPWLLLGDFNTIKNPDEKLNGAPFTNKSVEEFHDTCAYLGLSEVQSTGCYFTWTNNTIWCRLDRALINSAWSNSNWRCSADIPVPGNVSDHSPIIVSLFEQNLVLSKPFKFFNMWVLHPDFLNIVQAAWNLNFWGKAQFILCKKLKALKPSLKELNNFHFSHISSRVKQVKTALKNSQIQLHDDPLNSALCDSVKELKAKETFLAKAERSFLSQKAKCDFLNNSDRNTKFFHSIVKRNSLRKQMNSVILEDGSKTSSFDELSKAFVNYFKNLFGTSFQTDLVDLQTLQTGPCVDEDDFAAF</sequence>
<dbReference type="Pfam" id="PF03372">
    <property type="entry name" value="Exo_endo_phos"/>
    <property type="match status" value="1"/>
</dbReference>
<evidence type="ECO:0000313" key="3">
    <source>
        <dbReference type="Proteomes" id="UP001318860"/>
    </source>
</evidence>
<dbReference type="Gene3D" id="3.60.10.10">
    <property type="entry name" value="Endonuclease/exonuclease/phosphatase"/>
    <property type="match status" value="1"/>
</dbReference>
<organism evidence="2 3">
    <name type="scientific">Rehmannia glutinosa</name>
    <name type="common">Chinese foxglove</name>
    <dbReference type="NCBI Taxonomy" id="99300"/>
    <lineage>
        <taxon>Eukaryota</taxon>
        <taxon>Viridiplantae</taxon>
        <taxon>Streptophyta</taxon>
        <taxon>Embryophyta</taxon>
        <taxon>Tracheophyta</taxon>
        <taxon>Spermatophyta</taxon>
        <taxon>Magnoliopsida</taxon>
        <taxon>eudicotyledons</taxon>
        <taxon>Gunneridae</taxon>
        <taxon>Pentapetalae</taxon>
        <taxon>asterids</taxon>
        <taxon>lamiids</taxon>
        <taxon>Lamiales</taxon>
        <taxon>Orobanchaceae</taxon>
        <taxon>Rehmannieae</taxon>
        <taxon>Rehmannia</taxon>
    </lineage>
</organism>
<feature type="domain" description="Endonuclease/exonuclease/phosphatase" evidence="1">
    <location>
        <begin position="98"/>
        <end position="243"/>
    </location>
</feature>
<dbReference type="InterPro" id="IPR036691">
    <property type="entry name" value="Endo/exonu/phosph_ase_sf"/>
</dbReference>
<dbReference type="EMBL" id="JABTTQ020002980">
    <property type="protein sequence ID" value="KAK6120882.1"/>
    <property type="molecule type" value="Genomic_DNA"/>
</dbReference>
<reference evidence="2 3" key="1">
    <citation type="journal article" date="2021" name="Comput. Struct. Biotechnol. J.">
        <title>De novo genome assembly of the potent medicinal plant Rehmannia glutinosa using nanopore technology.</title>
        <authorList>
            <person name="Ma L."/>
            <person name="Dong C."/>
            <person name="Song C."/>
            <person name="Wang X."/>
            <person name="Zheng X."/>
            <person name="Niu Y."/>
            <person name="Chen S."/>
            <person name="Feng W."/>
        </authorList>
    </citation>
    <scope>NUCLEOTIDE SEQUENCE [LARGE SCALE GENOMIC DNA]</scope>
    <source>
        <strain evidence="2">DH-2019</strain>
    </source>
</reference>
<dbReference type="SUPFAM" id="SSF56219">
    <property type="entry name" value="DNase I-like"/>
    <property type="match status" value="1"/>
</dbReference>
<name>A0ABR0UF20_REHGL</name>
<keyword evidence="3" id="KW-1185">Reference proteome</keyword>
<evidence type="ECO:0000259" key="1">
    <source>
        <dbReference type="Pfam" id="PF03372"/>
    </source>
</evidence>
<dbReference type="InterPro" id="IPR005135">
    <property type="entry name" value="Endo/exonuclease/phosphatase"/>
</dbReference>
<gene>
    <name evidence="2" type="ORF">DH2020_045379</name>
</gene>